<dbReference type="EMBL" id="ASPP01003534">
    <property type="protein sequence ID" value="ETO33269.1"/>
    <property type="molecule type" value="Genomic_DNA"/>
</dbReference>
<accession>X6P5A3</accession>
<evidence type="ECO:0000313" key="2">
    <source>
        <dbReference type="Proteomes" id="UP000023152"/>
    </source>
</evidence>
<keyword evidence="2" id="KW-1185">Reference proteome</keyword>
<proteinExistence type="predicted"/>
<gene>
    <name evidence="1" type="ORF">RFI_03837</name>
</gene>
<reference evidence="1 2" key="1">
    <citation type="journal article" date="2013" name="Curr. Biol.">
        <title>The Genome of the Foraminiferan Reticulomyxa filosa.</title>
        <authorList>
            <person name="Glockner G."/>
            <person name="Hulsmann N."/>
            <person name="Schleicher M."/>
            <person name="Noegel A.A."/>
            <person name="Eichinger L."/>
            <person name="Gallinger C."/>
            <person name="Pawlowski J."/>
            <person name="Sierra R."/>
            <person name="Euteneuer U."/>
            <person name="Pillet L."/>
            <person name="Moustafa A."/>
            <person name="Platzer M."/>
            <person name="Groth M."/>
            <person name="Szafranski K."/>
            <person name="Schliwa M."/>
        </authorList>
    </citation>
    <scope>NUCLEOTIDE SEQUENCE [LARGE SCALE GENOMIC DNA]</scope>
</reference>
<protein>
    <submittedName>
        <fullName evidence="1">Uncharacterized protein</fullName>
    </submittedName>
</protein>
<dbReference type="AlphaFoldDB" id="X6P5A3"/>
<evidence type="ECO:0000313" key="1">
    <source>
        <dbReference type="EMBL" id="ETO33269.1"/>
    </source>
</evidence>
<name>X6P5A3_RETFI</name>
<organism evidence="1 2">
    <name type="scientific">Reticulomyxa filosa</name>
    <dbReference type="NCBI Taxonomy" id="46433"/>
    <lineage>
        <taxon>Eukaryota</taxon>
        <taxon>Sar</taxon>
        <taxon>Rhizaria</taxon>
        <taxon>Retaria</taxon>
        <taxon>Foraminifera</taxon>
        <taxon>Monothalamids</taxon>
        <taxon>Reticulomyxidae</taxon>
        <taxon>Reticulomyxa</taxon>
    </lineage>
</organism>
<dbReference type="Proteomes" id="UP000023152">
    <property type="component" value="Unassembled WGS sequence"/>
</dbReference>
<comment type="caution">
    <text evidence="1">The sequence shown here is derived from an EMBL/GenBank/DDBJ whole genome shotgun (WGS) entry which is preliminary data.</text>
</comment>
<sequence length="161" mass="19079">MIFLYFFIFFQLKKKSLFVFSTDSHLKKKMNCYFGCCASFCKRKKNDKWGTVPVSESSYKGLLSIYLFFFNIFNFGMFDNSRHQSIKKNKMCFTSPPLQRKNLGLKSIPHGKKNNKGLYIYLYVCVYYKNLILFKKNIKIGYKLELVSINQGKNFICFCLK</sequence>